<feature type="chain" id="PRO_5017084436" description="PEP-CTERM sorting domain-containing protein" evidence="1">
    <location>
        <begin position="17"/>
        <end position="341"/>
    </location>
</feature>
<accession>A0A369WUE4</accession>
<evidence type="ECO:0000313" key="2">
    <source>
        <dbReference type="EMBL" id="RDE25231.1"/>
    </source>
</evidence>
<sequence>MLIFAVGLVISSSSQAVFLDLIFVDDSGFGSAEAKVDTDFIQPDGSINNNTVVSFSATVTDNSSGEVFHFDDNGANWSGIIKIEDDSVNIDSMSFALEQGENLFNFSATGQPSSLGIQGGAFVQESTSPFRLKGRSFWDDIIIRGPGWDQQNPIPPEEDEEDIEINPPRWPVECSLATFDCGDGLTGGVVGWLDPEVAVGYDFYLDPSVPNIASLVAPVGFGDDIYDLFLLDEFGAFVDSGKNLLAGEEFNVISSLGIQDGIRAFGIRGIEAEEMLDPDNGLAFPMGISFTDDWNSGSVRMVPITTIIDDSTPIPEPPTKLIVLLAIFLMYLISFGRHRAF</sequence>
<reference evidence="2 3" key="1">
    <citation type="submission" date="2018-07" db="EMBL/GenBank/DDBJ databases">
        <title>Motiliproteus coralliicola sp. nov., a bacterium isolated from Coral.</title>
        <authorList>
            <person name="Wang G."/>
        </authorList>
    </citation>
    <scope>NUCLEOTIDE SEQUENCE [LARGE SCALE GENOMIC DNA]</scope>
    <source>
        <strain evidence="2 3">C34</strain>
    </source>
</reference>
<keyword evidence="3" id="KW-1185">Reference proteome</keyword>
<evidence type="ECO:0008006" key="4">
    <source>
        <dbReference type="Google" id="ProtNLM"/>
    </source>
</evidence>
<name>A0A369WUE4_9GAMM</name>
<comment type="caution">
    <text evidence="2">The sequence shown here is derived from an EMBL/GenBank/DDBJ whole genome shotgun (WGS) entry which is preliminary data.</text>
</comment>
<keyword evidence="1" id="KW-0732">Signal</keyword>
<protein>
    <recommendedName>
        <fullName evidence="4">PEP-CTERM sorting domain-containing protein</fullName>
    </recommendedName>
</protein>
<dbReference type="Proteomes" id="UP000253769">
    <property type="component" value="Unassembled WGS sequence"/>
</dbReference>
<feature type="signal peptide" evidence="1">
    <location>
        <begin position="1"/>
        <end position="16"/>
    </location>
</feature>
<proteinExistence type="predicted"/>
<dbReference type="EMBL" id="QQOH01000001">
    <property type="protein sequence ID" value="RDE25231.1"/>
    <property type="molecule type" value="Genomic_DNA"/>
</dbReference>
<gene>
    <name evidence="2" type="ORF">DV711_06680</name>
</gene>
<organism evidence="2 3">
    <name type="scientific">Motiliproteus coralliicola</name>
    <dbReference type="NCBI Taxonomy" id="2283196"/>
    <lineage>
        <taxon>Bacteria</taxon>
        <taxon>Pseudomonadati</taxon>
        <taxon>Pseudomonadota</taxon>
        <taxon>Gammaproteobacteria</taxon>
        <taxon>Oceanospirillales</taxon>
        <taxon>Oceanospirillaceae</taxon>
        <taxon>Motiliproteus</taxon>
    </lineage>
</organism>
<dbReference type="AlphaFoldDB" id="A0A369WUE4"/>
<evidence type="ECO:0000313" key="3">
    <source>
        <dbReference type="Proteomes" id="UP000253769"/>
    </source>
</evidence>
<evidence type="ECO:0000256" key="1">
    <source>
        <dbReference type="SAM" id="SignalP"/>
    </source>
</evidence>